<gene>
    <name evidence="1" type="ORF">BJ989_001533</name>
</gene>
<protein>
    <recommendedName>
        <fullName evidence="3">Sulfotransferase family protein</fullName>
    </recommendedName>
</protein>
<dbReference type="RefSeq" id="WP_179517715.1">
    <property type="nucleotide sequence ID" value="NZ_JACCAC010000001.1"/>
</dbReference>
<sequence length="333" mass="35078">MASRVVLHVGLMKSGTSYLQQRLFAGRTALGAAGVLLWGEGFRDQVLAVSDVLERAAAGPAARGRWQALRDDVAAHPGPAVVSMEFLGPASPERIARVVGSLAPARVEVVLTLRDLGRAVPAMWSEALQHGSTVPWGEYAGGLAGGGGSRHARAFWRQQGAGRIVDNWVDGVGADAVSLVTVPPPGAPSDLLWERFCAAADLPPAACPPVPPANTSLDAASARVLLEVNRLLAPEELPTREHHREVKFRLAKNAMAGRAGAPGIAHEPSAALRERAARVRARLAASGARLVGDLADLEPVPTRGLDPDRVPDDQVARAAVEALARRVLLDVRR</sequence>
<evidence type="ECO:0008006" key="3">
    <source>
        <dbReference type="Google" id="ProtNLM"/>
    </source>
</evidence>
<reference evidence="1 2" key="1">
    <citation type="submission" date="2020-07" db="EMBL/GenBank/DDBJ databases">
        <title>Sequencing the genomes of 1000 actinobacteria strains.</title>
        <authorList>
            <person name="Klenk H.-P."/>
        </authorList>
    </citation>
    <scope>NUCLEOTIDE SEQUENCE [LARGE SCALE GENOMIC DNA]</scope>
    <source>
        <strain evidence="1 2">DSM 24552</strain>
    </source>
</reference>
<evidence type="ECO:0000313" key="2">
    <source>
        <dbReference type="Proteomes" id="UP000544110"/>
    </source>
</evidence>
<accession>A0A7Y9US45</accession>
<keyword evidence="2" id="KW-1185">Reference proteome</keyword>
<dbReference type="EMBL" id="JACCAC010000001">
    <property type="protein sequence ID" value="NYG55229.1"/>
    <property type="molecule type" value="Genomic_DNA"/>
</dbReference>
<comment type="caution">
    <text evidence="1">The sequence shown here is derived from an EMBL/GenBank/DDBJ whole genome shotgun (WGS) entry which is preliminary data.</text>
</comment>
<dbReference type="Proteomes" id="UP000544110">
    <property type="component" value="Unassembled WGS sequence"/>
</dbReference>
<evidence type="ECO:0000313" key="1">
    <source>
        <dbReference type="EMBL" id="NYG55229.1"/>
    </source>
</evidence>
<dbReference type="AlphaFoldDB" id="A0A7Y9US45"/>
<name>A0A7Y9US45_9ACTN</name>
<proteinExistence type="predicted"/>
<organism evidence="1 2">
    <name type="scientific">Nocardioides perillae</name>
    <dbReference type="NCBI Taxonomy" id="1119534"/>
    <lineage>
        <taxon>Bacteria</taxon>
        <taxon>Bacillati</taxon>
        <taxon>Actinomycetota</taxon>
        <taxon>Actinomycetes</taxon>
        <taxon>Propionibacteriales</taxon>
        <taxon>Nocardioidaceae</taxon>
        <taxon>Nocardioides</taxon>
    </lineage>
</organism>